<feature type="transmembrane region" description="Helical" evidence="1">
    <location>
        <begin position="38"/>
        <end position="62"/>
    </location>
</feature>
<sequence length="170" mass="18894">MHTAIVVFATMLVIAAIATFNARRQPSAPNRITPGKVSAAIVVVAGVCMALLGFIGIAVLFMHAEQDGFGVWIGLLVTGALLVGFMAPSLTHAHDVTWESDYVEGPAHMFGLTLGWKRHRVDWRDIVKTGKTLTGYDYLETHDGRRIYWSYLYPGFGRFEHALRSRSNFR</sequence>
<proteinExistence type="predicted"/>
<accession>A0ABT0BV38</accession>
<dbReference type="EMBL" id="JALHLG010000052">
    <property type="protein sequence ID" value="MCJ2188897.1"/>
    <property type="molecule type" value="Genomic_DNA"/>
</dbReference>
<keyword evidence="3" id="KW-1185">Reference proteome</keyword>
<gene>
    <name evidence="2" type="ORF">MTR66_19025</name>
</gene>
<keyword evidence="1" id="KW-0812">Transmembrane</keyword>
<feature type="transmembrane region" description="Helical" evidence="1">
    <location>
        <begin position="69"/>
        <end position="87"/>
    </location>
</feature>
<comment type="caution">
    <text evidence="2">The sequence shown here is derived from an EMBL/GenBank/DDBJ whole genome shotgun (WGS) entry which is preliminary data.</text>
</comment>
<protein>
    <recommendedName>
        <fullName evidence="4">PH domain-containing protein</fullName>
    </recommendedName>
</protein>
<evidence type="ECO:0000313" key="2">
    <source>
        <dbReference type="EMBL" id="MCJ2188897.1"/>
    </source>
</evidence>
<name>A0ABT0BV38_9SPHN</name>
<organism evidence="2 3">
    <name type="scientific">Novosphingobium beihaiensis</name>
    <dbReference type="NCBI Taxonomy" id="2930389"/>
    <lineage>
        <taxon>Bacteria</taxon>
        <taxon>Pseudomonadati</taxon>
        <taxon>Pseudomonadota</taxon>
        <taxon>Alphaproteobacteria</taxon>
        <taxon>Sphingomonadales</taxon>
        <taxon>Sphingomonadaceae</taxon>
        <taxon>Novosphingobium</taxon>
    </lineage>
</organism>
<dbReference type="Proteomes" id="UP001202281">
    <property type="component" value="Unassembled WGS sequence"/>
</dbReference>
<evidence type="ECO:0000256" key="1">
    <source>
        <dbReference type="SAM" id="Phobius"/>
    </source>
</evidence>
<keyword evidence="1" id="KW-1133">Transmembrane helix</keyword>
<evidence type="ECO:0008006" key="4">
    <source>
        <dbReference type="Google" id="ProtNLM"/>
    </source>
</evidence>
<evidence type="ECO:0000313" key="3">
    <source>
        <dbReference type="Proteomes" id="UP001202281"/>
    </source>
</evidence>
<reference evidence="2 3" key="1">
    <citation type="submission" date="2022-04" db="EMBL/GenBank/DDBJ databases">
        <title>Identification of a novel bacterium isolated from mangrove sediments.</title>
        <authorList>
            <person name="Pan X."/>
        </authorList>
    </citation>
    <scope>NUCLEOTIDE SEQUENCE [LARGE SCALE GENOMIC DNA]</scope>
    <source>
        <strain evidence="2 3">B2638</strain>
    </source>
</reference>
<keyword evidence="1" id="KW-0472">Membrane</keyword>